<dbReference type="Pfam" id="PF00395">
    <property type="entry name" value="SLH"/>
    <property type="match status" value="2"/>
</dbReference>
<dbReference type="PANTHER" id="PTHR43308">
    <property type="entry name" value="OUTER MEMBRANE PROTEIN ALPHA-RELATED"/>
    <property type="match status" value="1"/>
</dbReference>
<feature type="domain" description="SLH" evidence="1">
    <location>
        <begin position="27"/>
        <end position="90"/>
    </location>
</feature>
<evidence type="ECO:0000313" key="3">
    <source>
        <dbReference type="Proteomes" id="UP001596378"/>
    </source>
</evidence>
<feature type="domain" description="SLH" evidence="1">
    <location>
        <begin position="150"/>
        <end position="213"/>
    </location>
</feature>
<dbReference type="InterPro" id="IPR001119">
    <property type="entry name" value="SLH_dom"/>
</dbReference>
<sequence>MRIIGVLLVGLLMVAGGMPGKAGAAASETPFKDISKRHWARGQIENAASRGYVEGYPDGTFNAKASVTRAEFVKMTVEALRLPHSQGGFPWYQGYISAALEFGVLDETDSADYEKPIKRIEMMRIIARALAAETVYGEYLASFQSLKKGDMPFEDRQQFQNRDVPYIALAYGSGIVNGFPDRTMRIHSTATRAEAIVLMESFLEVRKLDPLSRERLLTFSSTGNTFEATKIEPMQEEQS</sequence>
<name>A0ABW2FC76_9BACL</name>
<evidence type="ECO:0000313" key="2">
    <source>
        <dbReference type="EMBL" id="MFC7149594.1"/>
    </source>
</evidence>
<dbReference type="EMBL" id="JBHTAI010000007">
    <property type="protein sequence ID" value="MFC7149594.1"/>
    <property type="molecule type" value="Genomic_DNA"/>
</dbReference>
<dbReference type="PROSITE" id="PS51272">
    <property type="entry name" value="SLH"/>
    <property type="match status" value="2"/>
</dbReference>
<accession>A0ABW2FC76</accession>
<proteinExistence type="predicted"/>
<dbReference type="RefSeq" id="WP_378051347.1">
    <property type="nucleotide sequence ID" value="NZ_JBHMDN010000034.1"/>
</dbReference>
<comment type="caution">
    <text evidence="2">The sequence shown here is derived from an EMBL/GenBank/DDBJ whole genome shotgun (WGS) entry which is preliminary data.</text>
</comment>
<reference evidence="3" key="1">
    <citation type="journal article" date="2019" name="Int. J. Syst. Evol. Microbiol.">
        <title>The Global Catalogue of Microorganisms (GCM) 10K type strain sequencing project: providing services to taxonomists for standard genome sequencing and annotation.</title>
        <authorList>
            <consortium name="The Broad Institute Genomics Platform"/>
            <consortium name="The Broad Institute Genome Sequencing Center for Infectious Disease"/>
            <person name="Wu L."/>
            <person name="Ma J."/>
        </authorList>
    </citation>
    <scope>NUCLEOTIDE SEQUENCE [LARGE SCALE GENOMIC DNA]</scope>
    <source>
        <strain evidence="3">KCTC 12907</strain>
    </source>
</reference>
<dbReference type="PANTHER" id="PTHR43308:SF5">
    <property type="entry name" value="S-LAYER PROTEIN _ PEPTIDOGLYCAN ENDO-BETA-N-ACETYLGLUCOSAMINIDASE"/>
    <property type="match status" value="1"/>
</dbReference>
<organism evidence="2 3">
    <name type="scientific">Cohnella cellulosilytica</name>
    <dbReference type="NCBI Taxonomy" id="986710"/>
    <lineage>
        <taxon>Bacteria</taxon>
        <taxon>Bacillati</taxon>
        <taxon>Bacillota</taxon>
        <taxon>Bacilli</taxon>
        <taxon>Bacillales</taxon>
        <taxon>Paenibacillaceae</taxon>
        <taxon>Cohnella</taxon>
    </lineage>
</organism>
<dbReference type="InterPro" id="IPR051465">
    <property type="entry name" value="Cell_Envelope_Struct_Comp"/>
</dbReference>
<evidence type="ECO:0000259" key="1">
    <source>
        <dbReference type="PROSITE" id="PS51272"/>
    </source>
</evidence>
<protein>
    <submittedName>
        <fullName evidence="2">S-layer homology domain-containing protein</fullName>
    </submittedName>
</protein>
<dbReference type="Proteomes" id="UP001596378">
    <property type="component" value="Unassembled WGS sequence"/>
</dbReference>
<keyword evidence="3" id="KW-1185">Reference proteome</keyword>
<gene>
    <name evidence="2" type="ORF">ACFQMJ_13740</name>
</gene>